<dbReference type="Pfam" id="PF13493">
    <property type="entry name" value="DUF4118"/>
    <property type="match status" value="1"/>
</dbReference>
<keyword evidence="6" id="KW-0418">Kinase</keyword>
<evidence type="ECO:0000256" key="10">
    <source>
        <dbReference type="ARBA" id="ARBA00023136"/>
    </source>
</evidence>
<dbReference type="InterPro" id="IPR052023">
    <property type="entry name" value="Histidine_kinase_KdpD"/>
</dbReference>
<dbReference type="AlphaFoldDB" id="A0A2T5B5R8"/>
<evidence type="ECO:0000256" key="7">
    <source>
        <dbReference type="ARBA" id="ARBA00022840"/>
    </source>
</evidence>
<dbReference type="Proteomes" id="UP000241247">
    <property type="component" value="Unassembled WGS sequence"/>
</dbReference>
<evidence type="ECO:0000259" key="12">
    <source>
        <dbReference type="Pfam" id="PF13493"/>
    </source>
</evidence>
<evidence type="ECO:0000313" key="14">
    <source>
        <dbReference type="Proteomes" id="UP000241247"/>
    </source>
</evidence>
<keyword evidence="4 11" id="KW-0812">Transmembrane</keyword>
<evidence type="ECO:0000256" key="3">
    <source>
        <dbReference type="ARBA" id="ARBA00022679"/>
    </source>
</evidence>
<dbReference type="GO" id="GO:0005886">
    <property type="term" value="C:plasma membrane"/>
    <property type="evidence" value="ECO:0007669"/>
    <property type="project" value="TreeGrafter"/>
</dbReference>
<dbReference type="OrthoDB" id="8207353at2"/>
<keyword evidence="9" id="KW-0902">Two-component regulatory system</keyword>
<feature type="transmembrane region" description="Helical" evidence="11">
    <location>
        <begin position="110"/>
        <end position="129"/>
    </location>
</feature>
<evidence type="ECO:0000256" key="6">
    <source>
        <dbReference type="ARBA" id="ARBA00022777"/>
    </source>
</evidence>
<dbReference type="PANTHER" id="PTHR45569">
    <property type="entry name" value="SENSOR PROTEIN KDPD"/>
    <property type="match status" value="1"/>
</dbReference>
<dbReference type="InterPro" id="IPR025201">
    <property type="entry name" value="KdpD_TM"/>
</dbReference>
<keyword evidence="7" id="KW-0067">ATP-binding</keyword>
<evidence type="ECO:0000256" key="4">
    <source>
        <dbReference type="ARBA" id="ARBA00022692"/>
    </source>
</evidence>
<comment type="subcellular location">
    <subcellularLocation>
        <location evidence="1">Membrane</location>
        <topology evidence="1">Multi-pass membrane protein</topology>
    </subcellularLocation>
</comment>
<reference evidence="13 14" key="1">
    <citation type="submission" date="2018-04" db="EMBL/GenBank/DDBJ databases">
        <title>Genomic Encyclopedia of Type Strains, Phase IV (KMG-IV): sequencing the most valuable type-strain genomes for metagenomic binning, comparative biology and taxonomic classification.</title>
        <authorList>
            <person name="Goeker M."/>
        </authorList>
    </citation>
    <scope>NUCLEOTIDE SEQUENCE [LARGE SCALE GENOMIC DNA]</scope>
    <source>
        <strain evidence="13 14">DSM 7138</strain>
    </source>
</reference>
<name>A0A2T5B5R8_MYCDI</name>
<proteinExistence type="predicted"/>
<feature type="transmembrane region" description="Helical" evidence="11">
    <location>
        <begin position="31"/>
        <end position="55"/>
    </location>
</feature>
<comment type="caution">
    <text evidence="13">The sequence shown here is derived from an EMBL/GenBank/DDBJ whole genome shotgun (WGS) entry which is preliminary data.</text>
</comment>
<dbReference type="GO" id="GO:0000155">
    <property type="term" value="F:phosphorelay sensor kinase activity"/>
    <property type="evidence" value="ECO:0007669"/>
    <property type="project" value="TreeGrafter"/>
</dbReference>
<dbReference type="RefSeq" id="WP_108003431.1">
    <property type="nucleotide sequence ID" value="NZ_JBHEEX010000003.1"/>
</dbReference>
<dbReference type="InterPro" id="IPR038318">
    <property type="entry name" value="KdpD_sf"/>
</dbReference>
<keyword evidence="2" id="KW-0597">Phosphoprotein</keyword>
<protein>
    <submittedName>
        <fullName evidence="13">Uncharacterized protein DUF4118</fullName>
    </submittedName>
</protein>
<evidence type="ECO:0000256" key="8">
    <source>
        <dbReference type="ARBA" id="ARBA00022989"/>
    </source>
</evidence>
<evidence type="ECO:0000256" key="2">
    <source>
        <dbReference type="ARBA" id="ARBA00022553"/>
    </source>
</evidence>
<evidence type="ECO:0000256" key="5">
    <source>
        <dbReference type="ARBA" id="ARBA00022741"/>
    </source>
</evidence>
<sequence>MAGFEYPHRQGFPLPSADPLSGPAPMEARAVVGYLASFAMTAVATVVAVGIDIGVMVPNVSLVFVVPVIIASVAFGLGPALFSAVLGALAYNFFLTEPRYTLLVNDPADVWAIGLLFLIGLIVSSIGFTSRRRAANAALLNRQVTVLQGYGRDAEAADNAEAIASSTARALAALFQVPVVVMLLADGHVVSTKKIGDVDPQEAEFEAARLALETGLVARAGLYPTPASRFDFWPVGEAVGQSAVIGLVLDPDERPSAPDTLVDIVRSILRLALYHHHVGGEAGSAR</sequence>
<dbReference type="PANTHER" id="PTHR45569:SF1">
    <property type="entry name" value="SENSOR PROTEIN KDPD"/>
    <property type="match status" value="1"/>
</dbReference>
<gene>
    <name evidence="13" type="ORF">C7449_105228</name>
</gene>
<keyword evidence="14" id="KW-1185">Reference proteome</keyword>
<evidence type="ECO:0000256" key="1">
    <source>
        <dbReference type="ARBA" id="ARBA00004141"/>
    </source>
</evidence>
<accession>A0A2T5B5R8</accession>
<dbReference type="GO" id="GO:0005524">
    <property type="term" value="F:ATP binding"/>
    <property type="evidence" value="ECO:0007669"/>
    <property type="project" value="UniProtKB-KW"/>
</dbReference>
<feature type="domain" description="Sensor protein KdpD transmembrane" evidence="12">
    <location>
        <begin position="34"/>
        <end position="138"/>
    </location>
</feature>
<dbReference type="Gene3D" id="1.20.120.620">
    <property type="entry name" value="Backbone structure of the membrane domain of e. Coli histidine kinase receptor kdpd"/>
    <property type="match status" value="1"/>
</dbReference>
<evidence type="ECO:0000256" key="11">
    <source>
        <dbReference type="SAM" id="Phobius"/>
    </source>
</evidence>
<keyword evidence="8 11" id="KW-1133">Transmembrane helix</keyword>
<feature type="transmembrane region" description="Helical" evidence="11">
    <location>
        <begin position="62"/>
        <end position="90"/>
    </location>
</feature>
<keyword evidence="10 11" id="KW-0472">Membrane</keyword>
<evidence type="ECO:0000313" key="13">
    <source>
        <dbReference type="EMBL" id="PTM94327.1"/>
    </source>
</evidence>
<keyword evidence="3" id="KW-0808">Transferase</keyword>
<organism evidence="13 14">
    <name type="scientific">Mycoplana dimorpha</name>
    <dbReference type="NCBI Taxonomy" id="28320"/>
    <lineage>
        <taxon>Bacteria</taxon>
        <taxon>Pseudomonadati</taxon>
        <taxon>Pseudomonadota</taxon>
        <taxon>Alphaproteobacteria</taxon>
        <taxon>Hyphomicrobiales</taxon>
        <taxon>Rhizobiaceae</taxon>
        <taxon>Mycoplana</taxon>
    </lineage>
</organism>
<keyword evidence="5" id="KW-0547">Nucleotide-binding</keyword>
<evidence type="ECO:0000256" key="9">
    <source>
        <dbReference type="ARBA" id="ARBA00023012"/>
    </source>
</evidence>
<dbReference type="EMBL" id="PZZZ01000005">
    <property type="protein sequence ID" value="PTM94327.1"/>
    <property type="molecule type" value="Genomic_DNA"/>
</dbReference>